<dbReference type="AlphaFoldDB" id="A0A0F9FNU0"/>
<sequence length="28" mass="3123">LFTAGFSLRVLARKLINSRDKEDQTGEG</sequence>
<protein>
    <submittedName>
        <fullName evidence="1">Uncharacterized protein</fullName>
    </submittedName>
</protein>
<dbReference type="EMBL" id="LAZR01020662">
    <property type="protein sequence ID" value="KKL88094.1"/>
    <property type="molecule type" value="Genomic_DNA"/>
</dbReference>
<name>A0A0F9FNU0_9ZZZZ</name>
<feature type="non-terminal residue" evidence="1">
    <location>
        <position position="1"/>
    </location>
</feature>
<proteinExistence type="predicted"/>
<reference evidence="1" key="1">
    <citation type="journal article" date="2015" name="Nature">
        <title>Complex archaea that bridge the gap between prokaryotes and eukaryotes.</title>
        <authorList>
            <person name="Spang A."/>
            <person name="Saw J.H."/>
            <person name="Jorgensen S.L."/>
            <person name="Zaremba-Niedzwiedzka K."/>
            <person name="Martijn J."/>
            <person name="Lind A.E."/>
            <person name="van Eijk R."/>
            <person name="Schleper C."/>
            <person name="Guy L."/>
            <person name="Ettema T.J."/>
        </authorList>
    </citation>
    <scope>NUCLEOTIDE SEQUENCE</scope>
</reference>
<evidence type="ECO:0000313" key="1">
    <source>
        <dbReference type="EMBL" id="KKL88094.1"/>
    </source>
</evidence>
<gene>
    <name evidence="1" type="ORF">LCGC14_1928100</name>
</gene>
<accession>A0A0F9FNU0</accession>
<organism evidence="1">
    <name type="scientific">marine sediment metagenome</name>
    <dbReference type="NCBI Taxonomy" id="412755"/>
    <lineage>
        <taxon>unclassified sequences</taxon>
        <taxon>metagenomes</taxon>
        <taxon>ecological metagenomes</taxon>
    </lineage>
</organism>
<comment type="caution">
    <text evidence="1">The sequence shown here is derived from an EMBL/GenBank/DDBJ whole genome shotgun (WGS) entry which is preliminary data.</text>
</comment>